<proteinExistence type="predicted"/>
<dbReference type="EMBL" id="BGZK01001690">
    <property type="protein sequence ID" value="GBP84619.1"/>
    <property type="molecule type" value="Genomic_DNA"/>
</dbReference>
<sequence length="185" mass="20402">MNGMEWNGTPPIKYRADVTVRQERLHKLALVASARDFSRMDFTVVQIKARRVGSDRVTAEPVLKCLLVKITPQEPARRRDGARGAGRDGVRARCVNPPTLRRRRRGRMRQLGGCVTNDNRIRCITAAMGSFTRHHGTSIVTSHGLTCPIALDSVAGGGKQNEQFEKTGVKANVSEITAVLCLKRA</sequence>
<comment type="caution">
    <text evidence="1">The sequence shown here is derived from an EMBL/GenBank/DDBJ whole genome shotgun (WGS) entry which is preliminary data.</text>
</comment>
<gene>
    <name evidence="1" type="ORF">EVAR_55323_1</name>
</gene>
<organism evidence="1 2">
    <name type="scientific">Eumeta variegata</name>
    <name type="common">Bagworm moth</name>
    <name type="synonym">Eumeta japonica</name>
    <dbReference type="NCBI Taxonomy" id="151549"/>
    <lineage>
        <taxon>Eukaryota</taxon>
        <taxon>Metazoa</taxon>
        <taxon>Ecdysozoa</taxon>
        <taxon>Arthropoda</taxon>
        <taxon>Hexapoda</taxon>
        <taxon>Insecta</taxon>
        <taxon>Pterygota</taxon>
        <taxon>Neoptera</taxon>
        <taxon>Endopterygota</taxon>
        <taxon>Lepidoptera</taxon>
        <taxon>Glossata</taxon>
        <taxon>Ditrysia</taxon>
        <taxon>Tineoidea</taxon>
        <taxon>Psychidae</taxon>
        <taxon>Oiketicinae</taxon>
        <taxon>Eumeta</taxon>
    </lineage>
</organism>
<accession>A0A4C1ZCF3</accession>
<name>A0A4C1ZCF3_EUMVA</name>
<dbReference type="Proteomes" id="UP000299102">
    <property type="component" value="Unassembled WGS sequence"/>
</dbReference>
<keyword evidence="2" id="KW-1185">Reference proteome</keyword>
<reference evidence="1 2" key="1">
    <citation type="journal article" date="2019" name="Commun. Biol.">
        <title>The bagworm genome reveals a unique fibroin gene that provides high tensile strength.</title>
        <authorList>
            <person name="Kono N."/>
            <person name="Nakamura H."/>
            <person name="Ohtoshi R."/>
            <person name="Tomita M."/>
            <person name="Numata K."/>
            <person name="Arakawa K."/>
        </authorList>
    </citation>
    <scope>NUCLEOTIDE SEQUENCE [LARGE SCALE GENOMIC DNA]</scope>
</reference>
<dbReference type="AlphaFoldDB" id="A0A4C1ZCF3"/>
<protein>
    <submittedName>
        <fullName evidence="1">Uncharacterized protein</fullName>
    </submittedName>
</protein>
<evidence type="ECO:0000313" key="2">
    <source>
        <dbReference type="Proteomes" id="UP000299102"/>
    </source>
</evidence>
<evidence type="ECO:0000313" key="1">
    <source>
        <dbReference type="EMBL" id="GBP84619.1"/>
    </source>
</evidence>